<dbReference type="PANTHER" id="PTHR32282:SF11">
    <property type="entry name" value="PENICILLIN-BINDING PROTEIN 1B"/>
    <property type="match status" value="1"/>
</dbReference>
<comment type="caution">
    <text evidence="21">The sequence shown here is derived from an EMBL/GenBank/DDBJ whole genome shotgun (WGS) entry which is preliminary data.</text>
</comment>
<evidence type="ECO:0000256" key="14">
    <source>
        <dbReference type="ARBA" id="ARBA00023316"/>
    </source>
</evidence>
<dbReference type="InterPro" id="IPR036950">
    <property type="entry name" value="PBP_transglycosylase"/>
</dbReference>
<gene>
    <name evidence="21" type="ORF">A3A33_00635</name>
</gene>
<dbReference type="GO" id="GO:0008955">
    <property type="term" value="F:peptidoglycan glycosyltransferase activity"/>
    <property type="evidence" value="ECO:0007669"/>
    <property type="project" value="UniProtKB-EC"/>
</dbReference>
<sequence>MKTLKNLLRTIFAYVKRGFRAIKRRHIKKAFWMVLLCAGVGLVIATLIVIYFITRVPDISILISRRVSESTKIYDRSGATLLYDVHGEEKRTIVPWDQIPQNVRNATLAAEDSQFYSHSGINFKGILRAFYQDVTRLNLSQGGSTITQQLIKKALLGDQKTISRKVKELILAIQIERAFSKDEIFWMYLNQIPYGSNAYGVEAASQTYFGKHISELTNGEAALVAAVPQAPTFYSPYGNNLDRLMARRNYILGRMKSLGMLSDADYAAAMKEVPTFKPNHDILQAPHFVIAVRDYLVKKYGEDMLQNGGLTVTTTLDSNLQTIAEDVVTKYGDINEKKYKATNAALTAIDPKTGQILAMVGSRDYFNIEKQGNFNVALALRQPGSSFKPFAYATAFAHGFTDSTILYDLRTEFNPQCDPLATQTRSSGGACYHPQNYDGTYVGPITMREALSQSRNVPAVQTLYLAGIPDTIQLAQAMGISTLNDPSRFGLSLVLGGAEVRLVDMVSAYGVFANDGIREPAVSILKVVAADGTVLEEYKPQEEQVIDSQIARLVNDVLSDNNARAPVFGLSNPLYLGGRPVAAKTGTTQDNRDGWLVGFTPGLAAGVWTGNNNNTPMTQAGAGVSAAGPMWNEFMRRALTGTPVHYFIKPNPIVTDKIMLNGDYHGPQGIHTILYYVDPRNPQGSPLNDPTSDPQFANWEFIVRNWVGQTGQQETYIPIGTPPPSPYDDSQYPTPAPIPTY</sequence>
<dbReference type="Pfam" id="PF00912">
    <property type="entry name" value="Transgly"/>
    <property type="match status" value="1"/>
</dbReference>
<keyword evidence="6" id="KW-0645">Protease</keyword>
<dbReference type="Proteomes" id="UP000179047">
    <property type="component" value="Unassembled WGS sequence"/>
</dbReference>
<keyword evidence="12 18" id="KW-0472">Membrane</keyword>
<evidence type="ECO:0000256" key="3">
    <source>
        <dbReference type="ARBA" id="ARBA00007739"/>
    </source>
</evidence>
<evidence type="ECO:0000256" key="4">
    <source>
        <dbReference type="ARBA" id="ARBA00022475"/>
    </source>
</evidence>
<evidence type="ECO:0000256" key="2">
    <source>
        <dbReference type="ARBA" id="ARBA00007090"/>
    </source>
</evidence>
<dbReference type="GO" id="GO:0071555">
    <property type="term" value="P:cell wall organization"/>
    <property type="evidence" value="ECO:0007669"/>
    <property type="project" value="UniProtKB-KW"/>
</dbReference>
<dbReference type="InterPro" id="IPR001460">
    <property type="entry name" value="PCN-bd_Tpept"/>
</dbReference>
<keyword evidence="8" id="KW-0808">Transferase</keyword>
<evidence type="ECO:0000256" key="5">
    <source>
        <dbReference type="ARBA" id="ARBA00022645"/>
    </source>
</evidence>
<comment type="catalytic activity">
    <reaction evidence="15">
        <text>Preferential cleavage: (Ac)2-L-Lys-D-Ala-|-D-Ala. Also transpeptidation of peptidyl-alanyl moieties that are N-acyl substituents of D-alanine.</text>
        <dbReference type="EC" id="3.4.16.4"/>
    </reaction>
</comment>
<dbReference type="FunFam" id="1.10.3810.10:FF:000001">
    <property type="entry name" value="Penicillin-binding protein 1A"/>
    <property type="match status" value="1"/>
</dbReference>
<dbReference type="GO" id="GO:0008658">
    <property type="term" value="F:penicillin binding"/>
    <property type="evidence" value="ECO:0007669"/>
    <property type="project" value="InterPro"/>
</dbReference>
<keyword evidence="5" id="KW-0121">Carboxypeptidase</keyword>
<dbReference type="InterPro" id="IPR001264">
    <property type="entry name" value="Glyco_trans_51"/>
</dbReference>
<dbReference type="GO" id="GO:0030288">
    <property type="term" value="C:outer membrane-bounded periplasmic space"/>
    <property type="evidence" value="ECO:0007669"/>
    <property type="project" value="TreeGrafter"/>
</dbReference>
<dbReference type="AlphaFoldDB" id="A0A1F8GYS2"/>
<dbReference type="Gene3D" id="3.40.710.10">
    <property type="entry name" value="DD-peptidase/beta-lactamase superfamily"/>
    <property type="match status" value="1"/>
</dbReference>
<evidence type="ECO:0000256" key="9">
    <source>
        <dbReference type="ARBA" id="ARBA00022801"/>
    </source>
</evidence>
<feature type="domain" description="Glycosyl transferase family 51" evidence="20">
    <location>
        <begin position="84"/>
        <end position="256"/>
    </location>
</feature>
<dbReference type="Pfam" id="PF00905">
    <property type="entry name" value="Transpeptidase"/>
    <property type="match status" value="1"/>
</dbReference>
<evidence type="ECO:0000256" key="18">
    <source>
        <dbReference type="SAM" id="Phobius"/>
    </source>
</evidence>
<dbReference type="InterPro" id="IPR023346">
    <property type="entry name" value="Lysozyme-like_dom_sf"/>
</dbReference>
<evidence type="ECO:0000313" key="22">
    <source>
        <dbReference type="Proteomes" id="UP000179047"/>
    </source>
</evidence>
<dbReference type="SUPFAM" id="SSF56601">
    <property type="entry name" value="beta-lactamase/transpeptidase-like"/>
    <property type="match status" value="1"/>
</dbReference>
<keyword evidence="18" id="KW-1133">Transmembrane helix</keyword>
<evidence type="ECO:0000256" key="1">
    <source>
        <dbReference type="ARBA" id="ARBA00004236"/>
    </source>
</evidence>
<comment type="similarity">
    <text evidence="2">In the C-terminal section; belongs to the transpeptidase family.</text>
</comment>
<evidence type="ECO:0000313" key="21">
    <source>
        <dbReference type="EMBL" id="OGN29786.1"/>
    </source>
</evidence>
<feature type="region of interest" description="Disordered" evidence="17">
    <location>
        <begin position="714"/>
        <end position="741"/>
    </location>
</feature>
<evidence type="ECO:0000256" key="17">
    <source>
        <dbReference type="SAM" id="MobiDB-lite"/>
    </source>
</evidence>
<reference evidence="21 22" key="1">
    <citation type="journal article" date="2016" name="Nat. Commun.">
        <title>Thousands of microbial genomes shed light on interconnected biogeochemical processes in an aquifer system.</title>
        <authorList>
            <person name="Anantharaman K."/>
            <person name="Brown C.T."/>
            <person name="Hug L.A."/>
            <person name="Sharon I."/>
            <person name="Castelle C.J."/>
            <person name="Probst A.J."/>
            <person name="Thomas B.C."/>
            <person name="Singh A."/>
            <person name="Wilkins M.J."/>
            <person name="Karaoz U."/>
            <person name="Brodie E.L."/>
            <person name="Williams K.H."/>
            <person name="Hubbard S.S."/>
            <person name="Banfield J.F."/>
        </authorList>
    </citation>
    <scope>NUCLEOTIDE SEQUENCE [LARGE SCALE GENOMIC DNA]</scope>
</reference>
<comment type="catalytic activity">
    <reaction evidence="16">
        <text>[GlcNAc-(1-&gt;4)-Mur2Ac(oyl-L-Ala-gamma-D-Glu-L-Lys-D-Ala-D-Ala)](n)-di-trans,octa-cis-undecaprenyl diphosphate + beta-D-GlcNAc-(1-&gt;4)-Mur2Ac(oyl-L-Ala-gamma-D-Glu-L-Lys-D-Ala-D-Ala)-di-trans,octa-cis-undecaprenyl diphosphate = [GlcNAc-(1-&gt;4)-Mur2Ac(oyl-L-Ala-gamma-D-Glu-L-Lys-D-Ala-D-Ala)](n+1)-di-trans,octa-cis-undecaprenyl diphosphate + di-trans,octa-cis-undecaprenyl diphosphate + H(+)</text>
        <dbReference type="Rhea" id="RHEA:23708"/>
        <dbReference type="Rhea" id="RHEA-COMP:9602"/>
        <dbReference type="Rhea" id="RHEA-COMP:9603"/>
        <dbReference type="ChEBI" id="CHEBI:15378"/>
        <dbReference type="ChEBI" id="CHEBI:58405"/>
        <dbReference type="ChEBI" id="CHEBI:60033"/>
        <dbReference type="ChEBI" id="CHEBI:78435"/>
        <dbReference type="EC" id="2.4.99.28"/>
    </reaction>
</comment>
<evidence type="ECO:0000256" key="12">
    <source>
        <dbReference type="ARBA" id="ARBA00023136"/>
    </source>
</evidence>
<keyword evidence="18" id="KW-0812">Transmembrane</keyword>
<organism evidence="21 22">
    <name type="scientific">Candidatus Yanofskybacteria bacterium RIFCSPLOWO2_01_FULL_49_25</name>
    <dbReference type="NCBI Taxonomy" id="1802701"/>
    <lineage>
        <taxon>Bacteria</taxon>
        <taxon>Candidatus Yanofskyibacteriota</taxon>
    </lineage>
</organism>
<dbReference type="STRING" id="1802701.A3A33_00635"/>
<dbReference type="SUPFAM" id="SSF53955">
    <property type="entry name" value="Lysozyme-like"/>
    <property type="match status" value="1"/>
</dbReference>
<proteinExistence type="inferred from homology"/>
<evidence type="ECO:0000256" key="7">
    <source>
        <dbReference type="ARBA" id="ARBA00022676"/>
    </source>
</evidence>
<evidence type="ECO:0000256" key="11">
    <source>
        <dbReference type="ARBA" id="ARBA00022984"/>
    </source>
</evidence>
<evidence type="ECO:0000256" key="10">
    <source>
        <dbReference type="ARBA" id="ARBA00022960"/>
    </source>
</evidence>
<comment type="similarity">
    <text evidence="3">In the N-terminal section; belongs to the glycosyltransferase 51 family.</text>
</comment>
<dbReference type="InterPro" id="IPR012338">
    <property type="entry name" value="Beta-lactam/transpept-like"/>
</dbReference>
<accession>A0A1F8GYS2</accession>
<comment type="subcellular location">
    <subcellularLocation>
        <location evidence="1">Cell membrane</location>
    </subcellularLocation>
</comment>
<keyword evidence="7" id="KW-0328">Glycosyltransferase</keyword>
<dbReference type="Gene3D" id="1.10.3810.10">
    <property type="entry name" value="Biosynthetic peptidoglycan transglycosylase-like"/>
    <property type="match status" value="1"/>
</dbReference>
<dbReference type="EMBL" id="MGKP01000002">
    <property type="protein sequence ID" value="OGN29786.1"/>
    <property type="molecule type" value="Genomic_DNA"/>
</dbReference>
<keyword evidence="13" id="KW-0511">Multifunctional enzyme</keyword>
<name>A0A1F8GYS2_9BACT</name>
<evidence type="ECO:0000256" key="16">
    <source>
        <dbReference type="ARBA" id="ARBA00049902"/>
    </source>
</evidence>
<evidence type="ECO:0000256" key="13">
    <source>
        <dbReference type="ARBA" id="ARBA00023268"/>
    </source>
</evidence>
<evidence type="ECO:0000256" key="6">
    <source>
        <dbReference type="ARBA" id="ARBA00022670"/>
    </source>
</evidence>
<dbReference type="GO" id="GO:0006508">
    <property type="term" value="P:proteolysis"/>
    <property type="evidence" value="ECO:0007669"/>
    <property type="project" value="UniProtKB-KW"/>
</dbReference>
<evidence type="ECO:0000256" key="15">
    <source>
        <dbReference type="ARBA" id="ARBA00034000"/>
    </source>
</evidence>
<feature type="transmembrane region" description="Helical" evidence="18">
    <location>
        <begin position="30"/>
        <end position="53"/>
    </location>
</feature>
<dbReference type="GO" id="GO:0005886">
    <property type="term" value="C:plasma membrane"/>
    <property type="evidence" value="ECO:0007669"/>
    <property type="project" value="UniProtKB-SubCell"/>
</dbReference>
<keyword evidence="9" id="KW-0378">Hydrolase</keyword>
<keyword evidence="11" id="KW-0573">Peptidoglycan synthesis</keyword>
<keyword evidence="10" id="KW-0133">Cell shape</keyword>
<dbReference type="PANTHER" id="PTHR32282">
    <property type="entry name" value="BINDING PROTEIN TRANSPEPTIDASE, PUTATIVE-RELATED"/>
    <property type="match status" value="1"/>
</dbReference>
<evidence type="ECO:0000256" key="8">
    <source>
        <dbReference type="ARBA" id="ARBA00022679"/>
    </source>
</evidence>
<evidence type="ECO:0000259" key="19">
    <source>
        <dbReference type="Pfam" id="PF00905"/>
    </source>
</evidence>
<dbReference type="GO" id="GO:0008360">
    <property type="term" value="P:regulation of cell shape"/>
    <property type="evidence" value="ECO:0007669"/>
    <property type="project" value="UniProtKB-KW"/>
</dbReference>
<keyword evidence="14" id="KW-0961">Cell wall biogenesis/degradation</keyword>
<dbReference type="InterPro" id="IPR050396">
    <property type="entry name" value="Glycosyltr_51/Transpeptidase"/>
</dbReference>
<dbReference type="NCBIfam" id="TIGR02074">
    <property type="entry name" value="PBP_1a_fam"/>
    <property type="match status" value="1"/>
</dbReference>
<dbReference type="GO" id="GO:0009002">
    <property type="term" value="F:serine-type D-Ala-D-Ala carboxypeptidase activity"/>
    <property type="evidence" value="ECO:0007669"/>
    <property type="project" value="UniProtKB-EC"/>
</dbReference>
<keyword evidence="4" id="KW-1003">Cell membrane</keyword>
<protein>
    <submittedName>
        <fullName evidence="21">Uncharacterized protein</fullName>
    </submittedName>
</protein>
<dbReference type="GO" id="GO:0009252">
    <property type="term" value="P:peptidoglycan biosynthetic process"/>
    <property type="evidence" value="ECO:0007669"/>
    <property type="project" value="UniProtKB-KW"/>
</dbReference>
<evidence type="ECO:0000259" key="20">
    <source>
        <dbReference type="Pfam" id="PF00912"/>
    </source>
</evidence>
<feature type="domain" description="Penicillin-binding protein transpeptidase" evidence="19">
    <location>
        <begin position="346"/>
        <end position="635"/>
    </location>
</feature>